<dbReference type="EMBL" id="BGPR01000051">
    <property type="protein sequence ID" value="GBL86973.1"/>
    <property type="molecule type" value="Genomic_DNA"/>
</dbReference>
<proteinExistence type="predicted"/>
<organism evidence="1 2">
    <name type="scientific">Araneus ventricosus</name>
    <name type="common">Orbweaver spider</name>
    <name type="synonym">Epeira ventricosa</name>
    <dbReference type="NCBI Taxonomy" id="182803"/>
    <lineage>
        <taxon>Eukaryota</taxon>
        <taxon>Metazoa</taxon>
        <taxon>Ecdysozoa</taxon>
        <taxon>Arthropoda</taxon>
        <taxon>Chelicerata</taxon>
        <taxon>Arachnida</taxon>
        <taxon>Araneae</taxon>
        <taxon>Araneomorphae</taxon>
        <taxon>Entelegynae</taxon>
        <taxon>Araneoidea</taxon>
        <taxon>Araneidae</taxon>
        <taxon>Araneus</taxon>
    </lineage>
</organism>
<accession>A0A4Y2B4K4</accession>
<keyword evidence="2" id="KW-1185">Reference proteome</keyword>
<comment type="caution">
    <text evidence="1">The sequence shown here is derived from an EMBL/GenBank/DDBJ whole genome shotgun (WGS) entry which is preliminary data.</text>
</comment>
<gene>
    <name evidence="1" type="ORF">AVEN_218699_1</name>
</gene>
<dbReference type="AlphaFoldDB" id="A0A4Y2B4K4"/>
<dbReference type="Proteomes" id="UP000499080">
    <property type="component" value="Unassembled WGS sequence"/>
</dbReference>
<evidence type="ECO:0000313" key="2">
    <source>
        <dbReference type="Proteomes" id="UP000499080"/>
    </source>
</evidence>
<sequence>MKKKKEKVCACHTGKCMSARFVRRSCDVGGGRSLMAQLFFHPRENCSDEAKDPTENEPATAQRCDLLPWVKSFQETSGTIARSKYLAANIPSLPTEIVFLFIYPPDKIYPGYF</sequence>
<name>A0A4Y2B4K4_ARAVE</name>
<evidence type="ECO:0000313" key="1">
    <source>
        <dbReference type="EMBL" id="GBL86973.1"/>
    </source>
</evidence>
<protein>
    <submittedName>
        <fullName evidence="1">Uncharacterized protein</fullName>
    </submittedName>
</protein>
<reference evidence="1 2" key="1">
    <citation type="journal article" date="2019" name="Sci. Rep.">
        <title>Orb-weaving spider Araneus ventricosus genome elucidates the spidroin gene catalogue.</title>
        <authorList>
            <person name="Kono N."/>
            <person name="Nakamura H."/>
            <person name="Ohtoshi R."/>
            <person name="Moran D.A.P."/>
            <person name="Shinohara A."/>
            <person name="Yoshida Y."/>
            <person name="Fujiwara M."/>
            <person name="Mori M."/>
            <person name="Tomita M."/>
            <person name="Arakawa K."/>
        </authorList>
    </citation>
    <scope>NUCLEOTIDE SEQUENCE [LARGE SCALE GENOMIC DNA]</scope>
</reference>